<dbReference type="CDD" id="cd04322">
    <property type="entry name" value="LysRS_N"/>
    <property type="match status" value="1"/>
</dbReference>
<dbReference type="InterPro" id="IPR044136">
    <property type="entry name" value="Lys-tRNA-ligase_II_N"/>
</dbReference>
<name>A0A085A5P9_9ENTR</name>
<dbReference type="GO" id="GO:0005829">
    <property type="term" value="C:cytosol"/>
    <property type="evidence" value="ECO:0007669"/>
    <property type="project" value="TreeGrafter"/>
</dbReference>
<proteinExistence type="inferred from homology"/>
<dbReference type="NCBIfam" id="TIGR00499">
    <property type="entry name" value="lysS_bact"/>
    <property type="match status" value="1"/>
</dbReference>
<comment type="similarity">
    <text evidence="2 13">Belongs to the class-II aminoacyl-tRNA synthetase family.</text>
</comment>
<comment type="subcellular location">
    <subcellularLocation>
        <location evidence="1 13">Cytoplasm</location>
    </subcellularLocation>
</comment>
<dbReference type="InterPro" id="IPR012340">
    <property type="entry name" value="NA-bd_OB-fold"/>
</dbReference>
<dbReference type="Pfam" id="PF00152">
    <property type="entry name" value="tRNA-synt_2"/>
    <property type="match status" value="1"/>
</dbReference>
<dbReference type="RefSeq" id="WP_038158059.1">
    <property type="nucleotide sequence ID" value="NZ_JMTB01000089.1"/>
</dbReference>
<keyword evidence="9 13" id="KW-0460">Magnesium</keyword>
<evidence type="ECO:0000256" key="3">
    <source>
        <dbReference type="ARBA" id="ARBA00011738"/>
    </source>
</evidence>
<dbReference type="FunFam" id="3.30.930.10:FF:000001">
    <property type="entry name" value="Lysine--tRNA ligase"/>
    <property type="match status" value="1"/>
</dbReference>
<keyword evidence="6 13" id="KW-0479">Metal-binding</keyword>
<evidence type="ECO:0000256" key="13">
    <source>
        <dbReference type="HAMAP-Rule" id="MF_00252"/>
    </source>
</evidence>
<dbReference type="GO" id="GO:0000049">
    <property type="term" value="F:tRNA binding"/>
    <property type="evidence" value="ECO:0007669"/>
    <property type="project" value="TreeGrafter"/>
</dbReference>
<dbReference type="GO" id="GO:0005524">
    <property type="term" value="F:ATP binding"/>
    <property type="evidence" value="ECO:0007669"/>
    <property type="project" value="UniProtKB-UniRule"/>
</dbReference>
<feature type="binding site" evidence="13">
    <location>
        <position position="423"/>
    </location>
    <ligand>
        <name>Mg(2+)</name>
        <dbReference type="ChEBI" id="CHEBI:18420"/>
        <label>1</label>
    </ligand>
</feature>
<evidence type="ECO:0000256" key="7">
    <source>
        <dbReference type="ARBA" id="ARBA00022741"/>
    </source>
</evidence>
<dbReference type="GO" id="GO:0004824">
    <property type="term" value="F:lysine-tRNA ligase activity"/>
    <property type="evidence" value="ECO:0007669"/>
    <property type="project" value="UniProtKB-UniRule"/>
</dbReference>
<comment type="catalytic activity">
    <reaction evidence="12 13 14">
        <text>tRNA(Lys) + L-lysine + ATP = L-lysyl-tRNA(Lys) + AMP + diphosphate</text>
        <dbReference type="Rhea" id="RHEA:20792"/>
        <dbReference type="Rhea" id="RHEA-COMP:9696"/>
        <dbReference type="Rhea" id="RHEA-COMP:9697"/>
        <dbReference type="ChEBI" id="CHEBI:30616"/>
        <dbReference type="ChEBI" id="CHEBI:32551"/>
        <dbReference type="ChEBI" id="CHEBI:33019"/>
        <dbReference type="ChEBI" id="CHEBI:78442"/>
        <dbReference type="ChEBI" id="CHEBI:78529"/>
        <dbReference type="ChEBI" id="CHEBI:456215"/>
        <dbReference type="EC" id="6.1.1.6"/>
    </reaction>
</comment>
<keyword evidence="11 13" id="KW-0030">Aminoacyl-tRNA synthetase</keyword>
<dbReference type="NCBIfam" id="NF001756">
    <property type="entry name" value="PRK00484.1"/>
    <property type="match status" value="1"/>
</dbReference>
<dbReference type="PANTHER" id="PTHR42918:SF15">
    <property type="entry name" value="LYSINE--TRNA LIGASE, CHLOROPLASTIC_MITOCHONDRIAL"/>
    <property type="match status" value="1"/>
</dbReference>
<evidence type="ECO:0000256" key="1">
    <source>
        <dbReference type="ARBA" id="ARBA00004496"/>
    </source>
</evidence>
<protein>
    <recommendedName>
        <fullName evidence="13">Lysine--tRNA ligase</fullName>
        <ecNumber evidence="13">6.1.1.6</ecNumber>
    </recommendedName>
    <alternativeName>
        <fullName evidence="13">Lysyl-tRNA synthetase</fullName>
        <shortName evidence="13">LysRS</shortName>
    </alternativeName>
</protein>
<evidence type="ECO:0000256" key="11">
    <source>
        <dbReference type="ARBA" id="ARBA00023146"/>
    </source>
</evidence>
<dbReference type="OrthoDB" id="9801152at2"/>
<keyword evidence="10 13" id="KW-0648">Protein biosynthesis</keyword>
<dbReference type="InterPro" id="IPR004365">
    <property type="entry name" value="NA-bd_OB_tRNA"/>
</dbReference>
<sequence length="506" mass="57792">MSEQQAQGADEAIDLNNELKSRREKLAALRAEQAVAFPNDFRRDHTSDQLHSEFDGKENEELASLNVEVSVAGRMMTRRIMGKASFVTLQDVGGRIQLYVSRDDLPEGIYNEQFKKWDLGDIIGARGKLFKTQTGELSIHCTELRLLTKALRPLPDKFHGLQDQEARYRQRYLDLIANEESRHTFKVRSQILAGMRKFMVERGFMEVETPMLQVIPGGASARPFITHHNALDMDMYLRIAPELYLKRLVVGGFERVFEINRNFRNEGISVRHNPEFTMMELYMAYADYKDLIELTESLFRTLAETVLGKTEVPYGEHTFDFGKPFIKLTMREAIKKYRPETNMADLDNFDSAKAIAESVGIHVEKSWGLGRIVTEIFDEVAEAHLIQPTFITEYPAEVSPLARRNDTNPEITDRFEFFIGGREIGNGFSELNDAQDQAQRFKDQVAAKDAGDDEAMFYDEDYVTALEHGLPPTAGLGIGIDRMIMLFTNSHTIRDVILFPALRPQK</sequence>
<keyword evidence="8 13" id="KW-0067">ATP-binding</keyword>
<dbReference type="PIRSF" id="PIRSF039101">
    <property type="entry name" value="LysRS2"/>
    <property type="match status" value="1"/>
</dbReference>
<dbReference type="InterPro" id="IPR018149">
    <property type="entry name" value="Lys-tRNA-synth_II_C"/>
</dbReference>
<comment type="caution">
    <text evidence="16">The sequence shown here is derived from an EMBL/GenBank/DDBJ whole genome shotgun (WGS) entry which is preliminary data.</text>
</comment>
<reference evidence="17" key="1">
    <citation type="submission" date="2014-05" db="EMBL/GenBank/DDBJ databases">
        <title>ATOL: Assembling a taxonomically balanced genome-scale reconstruction of the evolutionary history of the Enterobacteriaceae.</title>
        <authorList>
            <person name="Plunkett G. III"/>
            <person name="Neeno-Eckwall E.C."/>
            <person name="Glasner J.D."/>
            <person name="Perna N.T."/>
        </authorList>
    </citation>
    <scope>NUCLEOTIDE SEQUENCE [LARGE SCALE GENOMIC DNA]</scope>
    <source>
        <strain evidence="17">ATCC 49490</strain>
    </source>
</reference>
<evidence type="ECO:0000256" key="6">
    <source>
        <dbReference type="ARBA" id="ARBA00022723"/>
    </source>
</evidence>
<evidence type="ECO:0000313" key="17">
    <source>
        <dbReference type="Proteomes" id="UP000028630"/>
    </source>
</evidence>
<dbReference type="EMBL" id="JMTB01000089">
    <property type="protein sequence ID" value="KFC05544.1"/>
    <property type="molecule type" value="Genomic_DNA"/>
</dbReference>
<dbReference type="AlphaFoldDB" id="A0A085A5P9"/>
<dbReference type="Gene3D" id="2.40.50.140">
    <property type="entry name" value="Nucleic acid-binding proteins"/>
    <property type="match status" value="1"/>
</dbReference>
<dbReference type="InterPro" id="IPR002313">
    <property type="entry name" value="Lys-tRNA-ligase_II"/>
</dbReference>
<evidence type="ECO:0000256" key="4">
    <source>
        <dbReference type="ARBA" id="ARBA00022490"/>
    </source>
</evidence>
<dbReference type="PROSITE" id="PS50862">
    <property type="entry name" value="AA_TRNA_LIGASE_II"/>
    <property type="match status" value="1"/>
</dbReference>
<dbReference type="InterPro" id="IPR045864">
    <property type="entry name" value="aa-tRNA-synth_II/BPL/LPL"/>
</dbReference>
<keyword evidence="4 13" id="KW-0963">Cytoplasm</keyword>
<feature type="binding site" evidence="13">
    <location>
        <position position="416"/>
    </location>
    <ligand>
        <name>Mg(2+)</name>
        <dbReference type="ChEBI" id="CHEBI:18420"/>
        <label>1</label>
    </ligand>
</feature>
<dbReference type="EC" id="6.1.1.6" evidence="13"/>
<keyword evidence="17" id="KW-1185">Reference proteome</keyword>
<evidence type="ECO:0000256" key="5">
    <source>
        <dbReference type="ARBA" id="ARBA00022598"/>
    </source>
</evidence>
<dbReference type="NCBIfam" id="NF009101">
    <property type="entry name" value="PRK12445.1"/>
    <property type="match status" value="1"/>
</dbReference>
<dbReference type="Gene3D" id="3.30.930.10">
    <property type="entry name" value="Bira Bifunctional Protein, Domain 2"/>
    <property type="match status" value="1"/>
</dbReference>
<dbReference type="GO" id="GO:0000287">
    <property type="term" value="F:magnesium ion binding"/>
    <property type="evidence" value="ECO:0007669"/>
    <property type="project" value="UniProtKB-UniRule"/>
</dbReference>
<dbReference type="HAMAP" id="MF_00252">
    <property type="entry name" value="Lys_tRNA_synth_class2"/>
    <property type="match status" value="1"/>
</dbReference>
<dbReference type="InterPro" id="IPR034762">
    <property type="entry name" value="Lys-tRNA-ligase_II_bac/euk"/>
</dbReference>
<keyword evidence="7 13" id="KW-0547">Nucleotide-binding</keyword>
<dbReference type="SUPFAM" id="SSF55681">
    <property type="entry name" value="Class II aaRS and biotin synthetases"/>
    <property type="match status" value="1"/>
</dbReference>
<dbReference type="eggNOG" id="COG1190">
    <property type="taxonomic scope" value="Bacteria"/>
</dbReference>
<accession>A0A085A5P9</accession>
<evidence type="ECO:0000256" key="14">
    <source>
        <dbReference type="RuleBase" id="RU000336"/>
    </source>
</evidence>
<evidence type="ECO:0000256" key="10">
    <source>
        <dbReference type="ARBA" id="ARBA00022917"/>
    </source>
</evidence>
<evidence type="ECO:0000259" key="15">
    <source>
        <dbReference type="PROSITE" id="PS50862"/>
    </source>
</evidence>
<dbReference type="Proteomes" id="UP000028630">
    <property type="component" value="Unassembled WGS sequence"/>
</dbReference>
<dbReference type="GO" id="GO:0042803">
    <property type="term" value="F:protein homodimerization activity"/>
    <property type="evidence" value="ECO:0007669"/>
    <property type="project" value="UniProtKB-ARBA"/>
</dbReference>
<dbReference type="CDD" id="cd00775">
    <property type="entry name" value="LysRS_core"/>
    <property type="match status" value="1"/>
</dbReference>
<dbReference type="FunFam" id="2.40.50.140:FF:000024">
    <property type="entry name" value="Lysine--tRNA ligase"/>
    <property type="match status" value="1"/>
</dbReference>
<dbReference type="SUPFAM" id="SSF50249">
    <property type="entry name" value="Nucleic acid-binding proteins"/>
    <property type="match status" value="1"/>
</dbReference>
<dbReference type="PANTHER" id="PTHR42918">
    <property type="entry name" value="LYSYL-TRNA SYNTHETASE"/>
    <property type="match status" value="1"/>
</dbReference>
<dbReference type="InterPro" id="IPR006195">
    <property type="entry name" value="aa-tRNA-synth_II"/>
</dbReference>
<dbReference type="GO" id="GO:0006430">
    <property type="term" value="P:lysyl-tRNA aminoacylation"/>
    <property type="evidence" value="ECO:0007669"/>
    <property type="project" value="UniProtKB-UniRule"/>
</dbReference>
<organism evidence="16 17">
    <name type="scientific">Trabulsiella guamensis ATCC 49490</name>
    <dbReference type="NCBI Taxonomy" id="1005994"/>
    <lineage>
        <taxon>Bacteria</taxon>
        <taxon>Pseudomonadati</taxon>
        <taxon>Pseudomonadota</taxon>
        <taxon>Gammaproteobacteria</taxon>
        <taxon>Enterobacterales</taxon>
        <taxon>Enterobacteriaceae</taxon>
        <taxon>Trabulsiella</taxon>
    </lineage>
</organism>
<evidence type="ECO:0000256" key="12">
    <source>
        <dbReference type="ARBA" id="ARBA00048573"/>
    </source>
</evidence>
<evidence type="ECO:0000313" key="16">
    <source>
        <dbReference type="EMBL" id="KFC05544.1"/>
    </source>
</evidence>
<evidence type="ECO:0000256" key="9">
    <source>
        <dbReference type="ARBA" id="ARBA00022842"/>
    </source>
</evidence>
<gene>
    <name evidence="13 16" type="primary">lysS</name>
    <name evidence="16" type="ORF">GTGU_02811</name>
</gene>
<evidence type="ECO:0000256" key="8">
    <source>
        <dbReference type="ARBA" id="ARBA00022840"/>
    </source>
</evidence>
<dbReference type="InterPro" id="IPR004364">
    <property type="entry name" value="Aa-tRNA-synt_II"/>
</dbReference>
<evidence type="ECO:0000256" key="2">
    <source>
        <dbReference type="ARBA" id="ARBA00008226"/>
    </source>
</evidence>
<dbReference type="Pfam" id="PF01336">
    <property type="entry name" value="tRNA_anti-codon"/>
    <property type="match status" value="1"/>
</dbReference>
<feature type="binding site" evidence="13">
    <location>
        <position position="423"/>
    </location>
    <ligand>
        <name>Mg(2+)</name>
        <dbReference type="ChEBI" id="CHEBI:18420"/>
        <label>2</label>
    </ligand>
</feature>
<feature type="domain" description="Aminoacyl-transfer RNA synthetases class-II family profile" evidence="15">
    <location>
        <begin position="185"/>
        <end position="504"/>
    </location>
</feature>
<comment type="cofactor">
    <cofactor evidence="13 14">
        <name>Mg(2+)</name>
        <dbReference type="ChEBI" id="CHEBI:18420"/>
    </cofactor>
    <text evidence="13 14">Binds 3 Mg(2+) ions per subunit.</text>
</comment>
<dbReference type="PRINTS" id="PR00982">
    <property type="entry name" value="TRNASYNTHLYS"/>
</dbReference>
<comment type="subunit">
    <text evidence="3 13">Homodimer.</text>
</comment>
<keyword evidence="5 13" id="KW-0436">Ligase</keyword>